<organism evidence="1 2">
    <name type="scientific">Dentiscutata heterogama</name>
    <dbReference type="NCBI Taxonomy" id="1316150"/>
    <lineage>
        <taxon>Eukaryota</taxon>
        <taxon>Fungi</taxon>
        <taxon>Fungi incertae sedis</taxon>
        <taxon>Mucoromycota</taxon>
        <taxon>Glomeromycotina</taxon>
        <taxon>Glomeromycetes</taxon>
        <taxon>Diversisporales</taxon>
        <taxon>Gigasporaceae</taxon>
        <taxon>Dentiscutata</taxon>
    </lineage>
</organism>
<dbReference type="Proteomes" id="UP000789702">
    <property type="component" value="Unassembled WGS sequence"/>
</dbReference>
<keyword evidence="2" id="KW-1185">Reference proteome</keyword>
<gene>
    <name evidence="1" type="ORF">DHETER_LOCUS10439</name>
</gene>
<dbReference type="EMBL" id="CAJVPU010020440">
    <property type="protein sequence ID" value="CAG8676684.1"/>
    <property type="molecule type" value="Genomic_DNA"/>
</dbReference>
<name>A0ACA9NWA3_9GLOM</name>
<feature type="non-terminal residue" evidence="1">
    <location>
        <position position="1"/>
    </location>
</feature>
<accession>A0ACA9NWA3</accession>
<evidence type="ECO:0000313" key="2">
    <source>
        <dbReference type="Proteomes" id="UP000789702"/>
    </source>
</evidence>
<reference evidence="1" key="1">
    <citation type="submission" date="2021-06" db="EMBL/GenBank/DDBJ databases">
        <authorList>
            <person name="Kallberg Y."/>
            <person name="Tangrot J."/>
            <person name="Rosling A."/>
        </authorList>
    </citation>
    <scope>NUCLEOTIDE SEQUENCE</scope>
    <source>
        <strain evidence="1">IL203A</strain>
    </source>
</reference>
<comment type="caution">
    <text evidence="1">The sequence shown here is derived from an EMBL/GenBank/DDBJ whole genome shotgun (WGS) entry which is preliminary data.</text>
</comment>
<proteinExistence type="predicted"/>
<protein>
    <submittedName>
        <fullName evidence="1">9067_t:CDS:1</fullName>
    </submittedName>
</protein>
<sequence length="379" mass="43753">DLGISECQLNSENSDNNKVNEPVNESMSDIENVENERTSIINEPNIGSGVVPFVFVNDPIPEFFVDKIKEPRTSNYPASNDSILVEDNDLDEEIEEQENLVRKRKINRDYKASKKAKKKDINITTEHNNESSHGGEQNNDVEVMSDLSKITLENSQANNLIDETTIRVSSNSNDSEFSELDYDTNLNISRKKKKFDKKGKEQDTNYKNRTSAYVDELSNSEPVNDDTLVNNEDSVNVNSEQRIEQSTKSNYPESKLLEFVDLLKKTRREKGTSESFKSHDPSKIFEMFSQPINNYFNEEVFEGLMESEQLPKKMEDIQSCSKYLKIWDSHYNNCKRLIGIQDYKMLKLTYSLTKVFFNMLKICYQEQVKDTSLAKNSDH</sequence>
<evidence type="ECO:0000313" key="1">
    <source>
        <dbReference type="EMBL" id="CAG8676684.1"/>
    </source>
</evidence>